<dbReference type="EMBL" id="LR904302">
    <property type="protein sequence ID" value="CAD7252740.1"/>
    <property type="molecule type" value="Genomic_DNA"/>
</dbReference>
<sequence length="71" mass="8556">MMSNYMELLDQLQESDIDLPEDEDDLFRPSQHKADEKEEEDQKEDQDMDNDTITSRNRDTDQSRNIHLKNR</sequence>
<keyword evidence="3" id="KW-1185">Reference proteome</keyword>
<feature type="region of interest" description="Disordered" evidence="1">
    <location>
        <begin position="1"/>
        <end position="71"/>
    </location>
</feature>
<evidence type="ECO:0000256" key="1">
    <source>
        <dbReference type="SAM" id="MobiDB-lite"/>
    </source>
</evidence>
<dbReference type="AlphaFoldDB" id="A0A7R9AEF0"/>
<protein>
    <submittedName>
        <fullName evidence="2">Uncharacterized protein</fullName>
    </submittedName>
</protein>
<reference evidence="2" key="1">
    <citation type="submission" date="2020-11" db="EMBL/GenBank/DDBJ databases">
        <authorList>
            <person name="Tran Van P."/>
        </authorList>
    </citation>
    <scope>NUCLEOTIDE SEQUENCE</scope>
</reference>
<feature type="compositionally biased region" description="Acidic residues" evidence="1">
    <location>
        <begin position="37"/>
        <end position="50"/>
    </location>
</feature>
<organism evidence="2">
    <name type="scientific">Darwinula stevensoni</name>
    <dbReference type="NCBI Taxonomy" id="69355"/>
    <lineage>
        <taxon>Eukaryota</taxon>
        <taxon>Metazoa</taxon>
        <taxon>Ecdysozoa</taxon>
        <taxon>Arthropoda</taxon>
        <taxon>Crustacea</taxon>
        <taxon>Oligostraca</taxon>
        <taxon>Ostracoda</taxon>
        <taxon>Podocopa</taxon>
        <taxon>Podocopida</taxon>
        <taxon>Darwinulocopina</taxon>
        <taxon>Darwinuloidea</taxon>
        <taxon>Darwinulidae</taxon>
        <taxon>Darwinula</taxon>
    </lineage>
</organism>
<dbReference type="Proteomes" id="UP000677054">
    <property type="component" value="Unassembled WGS sequence"/>
</dbReference>
<accession>A0A7R9AEF0</accession>
<feature type="compositionally biased region" description="Acidic residues" evidence="1">
    <location>
        <begin position="13"/>
        <end position="25"/>
    </location>
</feature>
<gene>
    <name evidence="2" type="ORF">DSTB1V02_LOCUS12495</name>
</gene>
<dbReference type="EMBL" id="CAJPEV010004785">
    <property type="protein sequence ID" value="CAG0902301.1"/>
    <property type="molecule type" value="Genomic_DNA"/>
</dbReference>
<proteinExistence type="predicted"/>
<name>A0A7R9AEF0_9CRUS</name>
<evidence type="ECO:0000313" key="2">
    <source>
        <dbReference type="EMBL" id="CAD7252740.1"/>
    </source>
</evidence>
<evidence type="ECO:0000313" key="3">
    <source>
        <dbReference type="Proteomes" id="UP000677054"/>
    </source>
</evidence>